<proteinExistence type="predicted"/>
<dbReference type="Proteomes" id="UP000254400">
    <property type="component" value="Unassembled WGS sequence"/>
</dbReference>
<accession>A0A378Y631</accession>
<dbReference type="AlphaFoldDB" id="A0A378Y631"/>
<gene>
    <name evidence="1" type="ORF">NCTC10343_05156</name>
</gene>
<organism evidence="1 2">
    <name type="scientific">Paenibacillus polymyxa</name>
    <name type="common">Bacillus polymyxa</name>
    <dbReference type="NCBI Taxonomy" id="1406"/>
    <lineage>
        <taxon>Bacteria</taxon>
        <taxon>Bacillati</taxon>
        <taxon>Bacillota</taxon>
        <taxon>Bacilli</taxon>
        <taxon>Bacillales</taxon>
        <taxon>Paenibacillaceae</taxon>
        <taxon>Paenibacillus</taxon>
    </lineage>
</organism>
<name>A0A378Y631_PAEPO</name>
<reference evidence="1 2" key="1">
    <citation type="submission" date="2018-06" db="EMBL/GenBank/DDBJ databases">
        <authorList>
            <consortium name="Pathogen Informatics"/>
            <person name="Doyle S."/>
        </authorList>
    </citation>
    <scope>NUCLEOTIDE SEQUENCE [LARGE SCALE GENOMIC DNA]</scope>
    <source>
        <strain evidence="1 2">NCTC10343</strain>
    </source>
</reference>
<dbReference type="EMBL" id="UGSC01000001">
    <property type="protein sequence ID" value="SUA72203.1"/>
    <property type="molecule type" value="Genomic_DNA"/>
</dbReference>
<evidence type="ECO:0000313" key="2">
    <source>
        <dbReference type="Proteomes" id="UP000254400"/>
    </source>
</evidence>
<dbReference type="GeneID" id="93348460"/>
<dbReference type="RefSeq" id="WP_017427163.1">
    <property type="nucleotide sequence ID" value="NZ_CP036496.1"/>
</dbReference>
<protein>
    <submittedName>
        <fullName evidence="1">Uncharacterized protein</fullName>
    </submittedName>
</protein>
<evidence type="ECO:0000313" key="1">
    <source>
        <dbReference type="EMBL" id="SUA72203.1"/>
    </source>
</evidence>
<sequence>MNKQEARELLHCHSFIHDDLEHPKMRSGFLGMLRPFQGELIEDNFHELMTIIEVLADELEKPSVERELIAALWGICQYTRAWALYPDSMLQRNHLLTAEQISTLDDWIDTISYAIMVLLEGGGTEEALSNYRHKSR</sequence>